<dbReference type="InterPro" id="IPR050073">
    <property type="entry name" value="2-IPM_HCS-like"/>
</dbReference>
<dbReference type="PANTHER" id="PTHR10277">
    <property type="entry name" value="HOMOCITRATE SYNTHASE-RELATED"/>
    <property type="match status" value="1"/>
</dbReference>
<reference evidence="3" key="1">
    <citation type="submission" date="2022-09" db="EMBL/GenBank/DDBJ databases">
        <title>Eubacterium sp. LFL-14 isolated from human feces.</title>
        <authorList>
            <person name="Liu F."/>
        </authorList>
    </citation>
    <scope>NUCLEOTIDE SEQUENCE</scope>
    <source>
        <strain evidence="3">LFL-14</strain>
    </source>
</reference>
<keyword evidence="1" id="KW-0464">Manganese</keyword>
<dbReference type="PANTHER" id="PTHR10277:SF9">
    <property type="entry name" value="2-ISOPROPYLMALATE SYNTHASE 1, CHLOROPLASTIC-RELATED"/>
    <property type="match status" value="1"/>
</dbReference>
<evidence type="ECO:0000256" key="1">
    <source>
        <dbReference type="ARBA" id="ARBA00023211"/>
    </source>
</evidence>
<dbReference type="InterPro" id="IPR000891">
    <property type="entry name" value="PYR_CT"/>
</dbReference>
<evidence type="ECO:0000313" key="4">
    <source>
        <dbReference type="Proteomes" id="UP001431199"/>
    </source>
</evidence>
<dbReference type="EMBL" id="JAODBU010000006">
    <property type="protein sequence ID" value="MCT7398673.1"/>
    <property type="molecule type" value="Genomic_DNA"/>
</dbReference>
<dbReference type="Pfam" id="PF00682">
    <property type="entry name" value="HMGL-like"/>
    <property type="match status" value="1"/>
</dbReference>
<dbReference type="InterPro" id="IPR013785">
    <property type="entry name" value="Aldolase_TIM"/>
</dbReference>
<sequence>MNNSKIQLLDCTLRDGAYIVNSKFGTATVKGIIENLDNALVDIIECGWLKNDEHELGTSFFHKPYDLEKYITKKNNNITYVLMIDWDRYDLEYLPYCDGNSIDAIRVVFPYEHFCEGIEVGKKIIKKGYKVFYQAANTLSYPDSDLENLAKMVNESGAEGLSIVDTFGAMYFDDLIRISQILNSKLSKNIKLGFHSHNNQQLSFALSIVFMELMQSNERDCIVDSSLCGIGRGAGNTTTELLANYINKKYEGKYDMGIILDTIEDYIKDFKEKYEWGYSTSYFISGTFCTHVNNISYLKDKHNIKPKDMYKVLASMNASDRVKYDYGILENKYQEYIKEKDKR</sequence>
<proteinExistence type="predicted"/>
<evidence type="ECO:0000313" key="3">
    <source>
        <dbReference type="EMBL" id="MCT7398673.1"/>
    </source>
</evidence>
<dbReference type="SUPFAM" id="SSF51569">
    <property type="entry name" value="Aldolase"/>
    <property type="match status" value="1"/>
</dbReference>
<keyword evidence="4" id="KW-1185">Reference proteome</keyword>
<dbReference type="RefSeq" id="WP_260978581.1">
    <property type="nucleotide sequence ID" value="NZ_JAODBU010000006.1"/>
</dbReference>
<gene>
    <name evidence="3" type="ORF">N5B56_06180</name>
</gene>
<accession>A0ABT2M0I8</accession>
<dbReference type="Gene3D" id="3.20.20.70">
    <property type="entry name" value="Aldolase class I"/>
    <property type="match status" value="1"/>
</dbReference>
<organism evidence="3 4">
    <name type="scientific">Eubacterium album</name>
    <dbReference type="NCBI Taxonomy" id="2978477"/>
    <lineage>
        <taxon>Bacteria</taxon>
        <taxon>Bacillati</taxon>
        <taxon>Bacillota</taxon>
        <taxon>Clostridia</taxon>
        <taxon>Eubacteriales</taxon>
        <taxon>Eubacteriaceae</taxon>
        <taxon>Eubacterium</taxon>
    </lineage>
</organism>
<protein>
    <recommendedName>
        <fullName evidence="2">Pyruvate carboxyltransferase domain-containing protein</fullName>
    </recommendedName>
</protein>
<name>A0ABT2M0I8_9FIRM</name>
<feature type="domain" description="Pyruvate carboxyltransferase" evidence="2">
    <location>
        <begin position="128"/>
        <end position="248"/>
    </location>
</feature>
<comment type="caution">
    <text evidence="3">The sequence shown here is derived from an EMBL/GenBank/DDBJ whole genome shotgun (WGS) entry which is preliminary data.</text>
</comment>
<evidence type="ECO:0000259" key="2">
    <source>
        <dbReference type="Pfam" id="PF00682"/>
    </source>
</evidence>
<dbReference type="Proteomes" id="UP001431199">
    <property type="component" value="Unassembled WGS sequence"/>
</dbReference>